<name>A0A918QMC7_9ACTN</name>
<reference evidence="2" key="1">
    <citation type="journal article" date="2014" name="Int. J. Syst. Evol. Microbiol.">
        <title>Complete genome sequence of Corynebacterium casei LMG S-19264T (=DSM 44701T), isolated from a smear-ripened cheese.</title>
        <authorList>
            <consortium name="US DOE Joint Genome Institute (JGI-PGF)"/>
            <person name="Walter F."/>
            <person name="Albersmeier A."/>
            <person name="Kalinowski J."/>
            <person name="Ruckert C."/>
        </authorList>
    </citation>
    <scope>NUCLEOTIDE SEQUENCE</scope>
    <source>
        <strain evidence="2">JCM 4988</strain>
    </source>
</reference>
<evidence type="ECO:0000313" key="2">
    <source>
        <dbReference type="EMBL" id="GGZ60737.1"/>
    </source>
</evidence>
<sequence>MSVIAVLVADGVPGHQLTTPGMVFTAVTPVLPQVPYEVRICSSAESVTTGEPRLDLTTPWGLDALTDADTVLVTGHDAFREPPPPEVAAALRACAKRGCRMAAIGTETFTLAATGILDGRRATTAWPNLPELAALHPRVEIVPMGTPSVEDGP</sequence>
<feature type="domain" description="DJ-1/PfpI" evidence="1">
    <location>
        <begin position="4"/>
        <end position="129"/>
    </location>
</feature>
<accession>A0A918QMC7</accession>
<evidence type="ECO:0000313" key="3">
    <source>
        <dbReference type="Proteomes" id="UP000630936"/>
    </source>
</evidence>
<gene>
    <name evidence="2" type="ORF">GCM10010387_63020</name>
</gene>
<reference evidence="2" key="2">
    <citation type="submission" date="2020-09" db="EMBL/GenBank/DDBJ databases">
        <authorList>
            <person name="Sun Q."/>
            <person name="Ohkuma M."/>
        </authorList>
    </citation>
    <scope>NUCLEOTIDE SEQUENCE</scope>
    <source>
        <strain evidence="2">JCM 4988</strain>
    </source>
</reference>
<proteinExistence type="predicted"/>
<dbReference type="InterPro" id="IPR029062">
    <property type="entry name" value="Class_I_gatase-like"/>
</dbReference>
<evidence type="ECO:0000259" key="1">
    <source>
        <dbReference type="Pfam" id="PF01965"/>
    </source>
</evidence>
<dbReference type="EMBL" id="BMWG01000031">
    <property type="protein sequence ID" value="GGZ60737.1"/>
    <property type="molecule type" value="Genomic_DNA"/>
</dbReference>
<dbReference type="Proteomes" id="UP000630936">
    <property type="component" value="Unassembled WGS sequence"/>
</dbReference>
<organism evidence="2 3">
    <name type="scientific">Streptomyces inusitatus</name>
    <dbReference type="NCBI Taxonomy" id="68221"/>
    <lineage>
        <taxon>Bacteria</taxon>
        <taxon>Bacillati</taxon>
        <taxon>Actinomycetota</taxon>
        <taxon>Actinomycetes</taxon>
        <taxon>Kitasatosporales</taxon>
        <taxon>Streptomycetaceae</taxon>
        <taxon>Streptomyces</taxon>
    </lineage>
</organism>
<dbReference type="RefSeq" id="WP_190126705.1">
    <property type="nucleotide sequence ID" value="NZ_BMWG01000031.1"/>
</dbReference>
<keyword evidence="3" id="KW-1185">Reference proteome</keyword>
<comment type="caution">
    <text evidence="2">The sequence shown here is derived from an EMBL/GenBank/DDBJ whole genome shotgun (WGS) entry which is preliminary data.</text>
</comment>
<dbReference type="SUPFAM" id="SSF52317">
    <property type="entry name" value="Class I glutamine amidotransferase-like"/>
    <property type="match status" value="1"/>
</dbReference>
<protein>
    <recommendedName>
        <fullName evidence="1">DJ-1/PfpI domain-containing protein</fullName>
    </recommendedName>
</protein>
<dbReference type="Gene3D" id="3.40.50.880">
    <property type="match status" value="1"/>
</dbReference>
<dbReference type="InterPro" id="IPR002818">
    <property type="entry name" value="DJ-1/PfpI"/>
</dbReference>
<dbReference type="AlphaFoldDB" id="A0A918QMC7"/>
<dbReference type="PANTHER" id="PTHR43130">
    <property type="entry name" value="ARAC-FAMILY TRANSCRIPTIONAL REGULATOR"/>
    <property type="match status" value="1"/>
</dbReference>
<dbReference type="PANTHER" id="PTHR43130:SF3">
    <property type="entry name" value="HTH-TYPE TRANSCRIPTIONAL REGULATOR RV1931C"/>
    <property type="match status" value="1"/>
</dbReference>
<dbReference type="GO" id="GO:0006355">
    <property type="term" value="P:regulation of DNA-templated transcription"/>
    <property type="evidence" value="ECO:0007669"/>
    <property type="project" value="TreeGrafter"/>
</dbReference>
<dbReference type="Pfam" id="PF01965">
    <property type="entry name" value="DJ-1_PfpI"/>
    <property type="match status" value="1"/>
</dbReference>
<dbReference type="InterPro" id="IPR052158">
    <property type="entry name" value="INH-QAR"/>
</dbReference>